<organism evidence="1 2">
    <name type="scientific">Acetobacter orientalis</name>
    <dbReference type="NCBI Taxonomy" id="146474"/>
    <lineage>
        <taxon>Bacteria</taxon>
        <taxon>Pseudomonadati</taxon>
        <taxon>Pseudomonadota</taxon>
        <taxon>Alphaproteobacteria</taxon>
        <taxon>Acetobacterales</taxon>
        <taxon>Acetobacteraceae</taxon>
        <taxon>Acetobacter</taxon>
    </lineage>
</organism>
<proteinExistence type="predicted"/>
<dbReference type="AlphaFoldDB" id="A0A252A003"/>
<sequence length="101" mass="10600">MPSMAPVQNDKSDLTGSVVHFPTPEHKEIIAPLVVSEAKAAALVNLAPRTLQAKRLDGTGPAFVQLTGRRIGYSVEALRAWVAAKSVMSTAESSVRFGGAA</sequence>
<protein>
    <recommendedName>
        <fullName evidence="3">Helix-turn-helix domain-containing protein</fullName>
    </recommendedName>
</protein>
<reference evidence="1 2" key="1">
    <citation type="submission" date="2014-06" db="EMBL/GenBank/DDBJ databases">
        <authorList>
            <person name="Ju J."/>
            <person name="Zhang J."/>
        </authorList>
    </citation>
    <scope>NUCLEOTIDE SEQUENCE [LARGE SCALE GENOMIC DNA]</scope>
    <source>
        <strain evidence="1">DmW_045</strain>
    </source>
</reference>
<dbReference type="Proteomes" id="UP000194639">
    <property type="component" value="Unassembled WGS sequence"/>
</dbReference>
<evidence type="ECO:0000313" key="2">
    <source>
        <dbReference type="Proteomes" id="UP000194639"/>
    </source>
</evidence>
<comment type="caution">
    <text evidence="1">The sequence shown here is derived from an EMBL/GenBank/DDBJ whole genome shotgun (WGS) entry which is preliminary data.</text>
</comment>
<evidence type="ECO:0008006" key="3">
    <source>
        <dbReference type="Google" id="ProtNLM"/>
    </source>
</evidence>
<accession>A0A252A003</accession>
<name>A0A252A003_9PROT</name>
<evidence type="ECO:0000313" key="1">
    <source>
        <dbReference type="EMBL" id="OUI80378.1"/>
    </source>
</evidence>
<dbReference type="EMBL" id="JOMO01000035">
    <property type="protein sequence ID" value="OUI80378.1"/>
    <property type="molecule type" value="Genomic_DNA"/>
</dbReference>
<gene>
    <name evidence="1" type="ORF">HK12_08835</name>
</gene>
<dbReference type="RefSeq" id="WP_086552763.1">
    <property type="nucleotide sequence ID" value="NZ_JOMO01000035.1"/>
</dbReference>